<evidence type="ECO:0000256" key="5">
    <source>
        <dbReference type="ARBA" id="ARBA00014480"/>
    </source>
</evidence>
<keyword evidence="20" id="KW-1185">Reference proteome</keyword>
<evidence type="ECO:0000259" key="18">
    <source>
        <dbReference type="Pfam" id="PF02823"/>
    </source>
</evidence>
<evidence type="ECO:0000256" key="14">
    <source>
        <dbReference type="ARBA" id="ARBA00031795"/>
    </source>
</evidence>
<evidence type="ECO:0000256" key="4">
    <source>
        <dbReference type="ARBA" id="ARBA00011648"/>
    </source>
</evidence>
<evidence type="ECO:0000256" key="16">
    <source>
        <dbReference type="RuleBase" id="RU003656"/>
    </source>
</evidence>
<dbReference type="Pfam" id="PF00401">
    <property type="entry name" value="ATP-synt_DE"/>
    <property type="match status" value="1"/>
</dbReference>
<dbReference type="Gene3D" id="2.60.15.10">
    <property type="entry name" value="F0F1 ATP synthase delta/epsilon subunit, N-terminal"/>
    <property type="match status" value="1"/>
</dbReference>
<name>A0A9X1XME4_9VIBR</name>
<dbReference type="GO" id="GO:0046933">
    <property type="term" value="F:proton-transporting ATP synthase activity, rotational mechanism"/>
    <property type="evidence" value="ECO:0007669"/>
    <property type="project" value="UniProtKB-UniRule"/>
</dbReference>
<evidence type="ECO:0000256" key="11">
    <source>
        <dbReference type="ARBA" id="ARBA00023196"/>
    </source>
</evidence>
<dbReference type="InterPro" id="IPR036794">
    <property type="entry name" value="ATP_F1_dsu/esu_C_sf"/>
</dbReference>
<dbReference type="GO" id="GO:0005524">
    <property type="term" value="F:ATP binding"/>
    <property type="evidence" value="ECO:0007669"/>
    <property type="project" value="UniProtKB-UniRule"/>
</dbReference>
<proteinExistence type="inferred from homology"/>
<evidence type="ECO:0000256" key="2">
    <source>
        <dbReference type="ARBA" id="ARBA00004202"/>
    </source>
</evidence>
<dbReference type="InterPro" id="IPR020546">
    <property type="entry name" value="ATP_synth_F1_dsu/esu_N"/>
</dbReference>
<protein>
    <recommendedName>
        <fullName evidence="5 15">ATP synthase epsilon chain</fullName>
    </recommendedName>
    <alternativeName>
        <fullName evidence="14 15">ATP synthase F1 sector epsilon subunit</fullName>
    </alternativeName>
    <alternativeName>
        <fullName evidence="13 15">F-ATPase epsilon subunit</fullName>
    </alternativeName>
</protein>
<dbReference type="InterPro" id="IPR001469">
    <property type="entry name" value="ATP_synth_F1_dsu/esu"/>
</dbReference>
<evidence type="ECO:0000259" key="17">
    <source>
        <dbReference type="Pfam" id="PF00401"/>
    </source>
</evidence>
<reference evidence="19" key="1">
    <citation type="submission" date="2021-11" db="EMBL/GenBank/DDBJ databases">
        <title>Vibrio ZSDE26 sp. nov. and Vibrio ZSDZ34 sp. nov., isolated from coastal seawater in Qingdao.</title>
        <authorList>
            <person name="Zhang P."/>
        </authorList>
    </citation>
    <scope>NUCLEOTIDE SEQUENCE</scope>
    <source>
        <strain evidence="19">ZSDE26</strain>
    </source>
</reference>
<dbReference type="GO" id="GO:0005886">
    <property type="term" value="C:plasma membrane"/>
    <property type="evidence" value="ECO:0007669"/>
    <property type="project" value="UniProtKB-SubCell"/>
</dbReference>
<dbReference type="FunFam" id="2.60.15.10:FF:000001">
    <property type="entry name" value="ATP synthase epsilon chain"/>
    <property type="match status" value="1"/>
</dbReference>
<keyword evidence="10 15" id="KW-0472">Membrane</keyword>
<dbReference type="Pfam" id="PF02823">
    <property type="entry name" value="ATP-synt_DE_N"/>
    <property type="match status" value="1"/>
</dbReference>
<dbReference type="FunFam" id="1.20.5.440:FF:000001">
    <property type="entry name" value="ATP synthase epsilon chain"/>
    <property type="match status" value="1"/>
</dbReference>
<dbReference type="CDD" id="cd12152">
    <property type="entry name" value="F1-ATPase_delta"/>
    <property type="match status" value="1"/>
</dbReference>
<dbReference type="Gene3D" id="1.20.5.440">
    <property type="entry name" value="ATP synthase delta/epsilon subunit, C-terminal domain"/>
    <property type="match status" value="1"/>
</dbReference>
<evidence type="ECO:0000313" key="19">
    <source>
        <dbReference type="EMBL" id="MCK6265592.1"/>
    </source>
</evidence>
<dbReference type="NCBIfam" id="TIGR01216">
    <property type="entry name" value="ATP_synt_epsi"/>
    <property type="match status" value="1"/>
</dbReference>
<dbReference type="SUPFAM" id="SSF46604">
    <property type="entry name" value="Epsilon subunit of F1F0-ATP synthase C-terminal domain"/>
    <property type="match status" value="1"/>
</dbReference>
<gene>
    <name evidence="15 19" type="primary">atpC</name>
    <name evidence="19" type="ORF">KP803_20255</name>
</gene>
<comment type="caution">
    <text evidence="19">The sequence shown here is derived from an EMBL/GenBank/DDBJ whole genome shotgun (WGS) entry which is preliminary data.</text>
</comment>
<feature type="domain" description="ATP synthase F1 complex delta/epsilon subunit N-terminal" evidence="18">
    <location>
        <begin position="9"/>
        <end position="88"/>
    </location>
</feature>
<dbReference type="EMBL" id="JAJHVV010000017">
    <property type="protein sequence ID" value="MCK6265592.1"/>
    <property type="molecule type" value="Genomic_DNA"/>
</dbReference>
<evidence type="ECO:0000256" key="3">
    <source>
        <dbReference type="ARBA" id="ARBA00005712"/>
    </source>
</evidence>
<comment type="function">
    <text evidence="1 15">Produces ATP from ADP in the presence of a proton gradient across the membrane.</text>
</comment>
<keyword evidence="8 15" id="KW-0375">Hydrogen ion transport</keyword>
<evidence type="ECO:0000256" key="6">
    <source>
        <dbReference type="ARBA" id="ARBA00022448"/>
    </source>
</evidence>
<accession>A0A9X1XME4</accession>
<dbReference type="GO" id="GO:0045259">
    <property type="term" value="C:proton-transporting ATP synthase complex"/>
    <property type="evidence" value="ECO:0007669"/>
    <property type="project" value="UniProtKB-KW"/>
</dbReference>
<keyword evidence="12 15" id="KW-0066">ATP synthesis</keyword>
<dbReference type="PANTHER" id="PTHR13822">
    <property type="entry name" value="ATP SYNTHASE DELTA/EPSILON CHAIN"/>
    <property type="match status" value="1"/>
</dbReference>
<evidence type="ECO:0000256" key="9">
    <source>
        <dbReference type="ARBA" id="ARBA00023065"/>
    </source>
</evidence>
<dbReference type="InterPro" id="IPR036771">
    <property type="entry name" value="ATPsynth_dsu/esu_N"/>
</dbReference>
<evidence type="ECO:0000256" key="7">
    <source>
        <dbReference type="ARBA" id="ARBA00022475"/>
    </source>
</evidence>
<dbReference type="PANTHER" id="PTHR13822:SF10">
    <property type="entry name" value="ATP SYNTHASE EPSILON CHAIN, CHLOROPLASTIC"/>
    <property type="match status" value="1"/>
</dbReference>
<evidence type="ECO:0000256" key="10">
    <source>
        <dbReference type="ARBA" id="ARBA00023136"/>
    </source>
</evidence>
<comment type="similarity">
    <text evidence="3 15 16">Belongs to the ATPase epsilon chain family.</text>
</comment>
<evidence type="ECO:0000256" key="13">
    <source>
        <dbReference type="ARBA" id="ARBA00030215"/>
    </source>
</evidence>
<keyword evidence="7 15" id="KW-1003">Cell membrane</keyword>
<comment type="subcellular location">
    <subcellularLocation>
        <location evidence="2 15">Cell membrane</location>
        <topology evidence="2 15">Peripheral membrane protein</topology>
    </subcellularLocation>
</comment>
<evidence type="ECO:0000256" key="15">
    <source>
        <dbReference type="HAMAP-Rule" id="MF_00530"/>
    </source>
</evidence>
<keyword evidence="9 15" id="KW-0406">Ion transport</keyword>
<dbReference type="HAMAP" id="MF_00530">
    <property type="entry name" value="ATP_synth_epsil_bac"/>
    <property type="match status" value="1"/>
</dbReference>
<feature type="domain" description="ATP synthase epsilon subunit C-terminal" evidence="17">
    <location>
        <begin position="93"/>
        <end position="137"/>
    </location>
</feature>
<dbReference type="Proteomes" id="UP001139559">
    <property type="component" value="Unassembled WGS sequence"/>
</dbReference>
<evidence type="ECO:0000256" key="1">
    <source>
        <dbReference type="ARBA" id="ARBA00003543"/>
    </source>
</evidence>
<sequence length="143" mass="15406">MTALTSVSFHLDVVSAEDRIYSGQARSIQISGEKGDLGVLAGHTPLLTTIRPGMVRIVSKKGDEEIIYLSGGILEVQAHDVTILADTAVRGQDLDQAKAEEAKRRAEELVNQPSGDVDFAKASAELAKAVAQLKVIELVNRRR</sequence>
<dbReference type="RefSeq" id="WP_248010661.1">
    <property type="nucleotide sequence ID" value="NZ_JAJHVV010000017.1"/>
</dbReference>
<evidence type="ECO:0000313" key="20">
    <source>
        <dbReference type="Proteomes" id="UP001139559"/>
    </source>
</evidence>
<organism evidence="19 20">
    <name type="scientific">Vibrio amylolyticus</name>
    <dbReference type="NCBI Taxonomy" id="2847292"/>
    <lineage>
        <taxon>Bacteria</taxon>
        <taxon>Pseudomonadati</taxon>
        <taxon>Pseudomonadota</taxon>
        <taxon>Gammaproteobacteria</taxon>
        <taxon>Vibrionales</taxon>
        <taxon>Vibrionaceae</taxon>
        <taxon>Vibrio</taxon>
    </lineage>
</organism>
<keyword evidence="6 15" id="KW-0813">Transport</keyword>
<dbReference type="InterPro" id="IPR020547">
    <property type="entry name" value="ATP_synth_F1_esu_C"/>
</dbReference>
<dbReference type="NCBIfam" id="NF001847">
    <property type="entry name" value="PRK00571.1-4"/>
    <property type="match status" value="1"/>
</dbReference>
<keyword evidence="11 15" id="KW-0139">CF(1)</keyword>
<evidence type="ECO:0000256" key="8">
    <source>
        <dbReference type="ARBA" id="ARBA00022781"/>
    </source>
</evidence>
<comment type="subunit">
    <text evidence="4 15 16">F-type ATPases have 2 components, CF(1) - the catalytic core - and CF(0) - the membrane proton channel. CF(1) has five subunits: alpha(3), beta(3), gamma(1), delta(1), epsilon(1). CF(0) has three main subunits: a, b and c.</text>
</comment>
<evidence type="ECO:0000256" key="12">
    <source>
        <dbReference type="ARBA" id="ARBA00023310"/>
    </source>
</evidence>
<dbReference type="AlphaFoldDB" id="A0A9X1XME4"/>
<dbReference type="SUPFAM" id="SSF51344">
    <property type="entry name" value="Epsilon subunit of F1F0-ATP synthase N-terminal domain"/>
    <property type="match status" value="1"/>
</dbReference>